<reference evidence="2" key="2">
    <citation type="submission" date="2023-05" db="EMBL/GenBank/DDBJ databases">
        <authorList>
            <consortium name="Lawrence Berkeley National Laboratory"/>
            <person name="Steindorff A."/>
            <person name="Hensen N."/>
            <person name="Bonometti L."/>
            <person name="Westerberg I."/>
            <person name="Brannstrom I.O."/>
            <person name="Guillou S."/>
            <person name="Cros-Aarteil S."/>
            <person name="Calhoun S."/>
            <person name="Haridas S."/>
            <person name="Kuo A."/>
            <person name="Mondo S."/>
            <person name="Pangilinan J."/>
            <person name="Riley R."/>
            <person name="Labutti K."/>
            <person name="Andreopoulos B."/>
            <person name="Lipzen A."/>
            <person name="Chen C."/>
            <person name="Yanf M."/>
            <person name="Daum C."/>
            <person name="Ng V."/>
            <person name="Clum A."/>
            <person name="Ohm R."/>
            <person name="Martin F."/>
            <person name="Silar P."/>
            <person name="Natvig D."/>
            <person name="Lalanne C."/>
            <person name="Gautier V."/>
            <person name="Ament-Velasquez S.L."/>
            <person name="Kruys A."/>
            <person name="Hutchinson M.I."/>
            <person name="Powell A.J."/>
            <person name="Barry K."/>
            <person name="Miller A.N."/>
            <person name="Grigoriev I.V."/>
            <person name="Debuchy R."/>
            <person name="Gladieux P."/>
            <person name="Thoren M.H."/>
            <person name="Johannesson H."/>
        </authorList>
    </citation>
    <scope>NUCLEOTIDE SEQUENCE</scope>
    <source>
        <strain evidence="2">CBS 141.50</strain>
    </source>
</reference>
<evidence type="ECO:0000313" key="2">
    <source>
        <dbReference type="EMBL" id="KAK4142579.1"/>
    </source>
</evidence>
<reference evidence="2" key="1">
    <citation type="journal article" date="2023" name="Mol. Phylogenet. Evol.">
        <title>Genome-scale phylogeny and comparative genomics of the fungal order Sordariales.</title>
        <authorList>
            <person name="Hensen N."/>
            <person name="Bonometti L."/>
            <person name="Westerberg I."/>
            <person name="Brannstrom I.O."/>
            <person name="Guillou S."/>
            <person name="Cros-Aarteil S."/>
            <person name="Calhoun S."/>
            <person name="Haridas S."/>
            <person name="Kuo A."/>
            <person name="Mondo S."/>
            <person name="Pangilinan J."/>
            <person name="Riley R."/>
            <person name="LaButti K."/>
            <person name="Andreopoulos B."/>
            <person name="Lipzen A."/>
            <person name="Chen C."/>
            <person name="Yan M."/>
            <person name="Daum C."/>
            <person name="Ng V."/>
            <person name="Clum A."/>
            <person name="Steindorff A."/>
            <person name="Ohm R.A."/>
            <person name="Martin F."/>
            <person name="Silar P."/>
            <person name="Natvig D.O."/>
            <person name="Lalanne C."/>
            <person name="Gautier V."/>
            <person name="Ament-Velasquez S.L."/>
            <person name="Kruys A."/>
            <person name="Hutchinson M.I."/>
            <person name="Powell A.J."/>
            <person name="Barry K."/>
            <person name="Miller A.N."/>
            <person name="Grigoriev I.V."/>
            <person name="Debuchy R."/>
            <person name="Gladieux P."/>
            <person name="Hiltunen Thoren M."/>
            <person name="Johannesson H."/>
        </authorList>
    </citation>
    <scope>NUCLEOTIDE SEQUENCE</scope>
    <source>
        <strain evidence="2">CBS 141.50</strain>
    </source>
</reference>
<dbReference type="RefSeq" id="XP_062635950.1">
    <property type="nucleotide sequence ID" value="XM_062784165.1"/>
</dbReference>
<dbReference type="AlphaFoldDB" id="A0AAN6V164"/>
<organism evidence="2 3">
    <name type="scientific">Dichotomopilus funicola</name>
    <dbReference type="NCBI Taxonomy" id="1934379"/>
    <lineage>
        <taxon>Eukaryota</taxon>
        <taxon>Fungi</taxon>
        <taxon>Dikarya</taxon>
        <taxon>Ascomycota</taxon>
        <taxon>Pezizomycotina</taxon>
        <taxon>Sordariomycetes</taxon>
        <taxon>Sordariomycetidae</taxon>
        <taxon>Sordariales</taxon>
        <taxon>Chaetomiaceae</taxon>
        <taxon>Dichotomopilus</taxon>
    </lineage>
</organism>
<sequence length="545" mass="61126">MVSWSPFSRPSPFYNPSPAIPPGLPRSKLQRHRFLSNRWGNELYEAARPSAGQLPQRPQFRSQRTEKKVAIPKPLSRRSADETTNRTGQSPQSGKQGDPEWWEGLVKTRESRRGRDDAQTKAPREKLRVLPKFTDLLKTALPGTDEAGNAEVVTPSGEPPGLGSFTSQQQQYLEISKLQREREADQKRLKELQSELVISNMQIDRSVQQLAEAKLALEEEQQKRMPQKTNQPSLEQPPRGRAVATMPSGVLVNSREGKQAVTLAFQKLRTTILKFAGSSAVQLGPLPPNLVDVDNLLQPQEWNRANAGQRRYRIMAKIFQLLYRRIFRPGLRIFGVQAFLRSGISASEAYLRALEKDLEAKGVTSAKLDHWIATTITTTTPLRDIPKGVEGLAQELFDALRPVIRFAFRRNSDSVHTQIATICIQAVELKLTMRRAGSRYRIEVPSRDTKRWGEPGYDDLTGGLPPVAWLTVVDREPLRQPGGNVVYVPFGALTGVGEWAGGEKAKMVFERGDLKLKRKIVEVEETEDVEGPPRKRASLDKATQG</sequence>
<feature type="region of interest" description="Disordered" evidence="1">
    <location>
        <begin position="46"/>
        <end position="126"/>
    </location>
</feature>
<dbReference type="GeneID" id="87820778"/>
<feature type="region of interest" description="Disordered" evidence="1">
    <location>
        <begin position="219"/>
        <end position="241"/>
    </location>
</feature>
<proteinExistence type="predicted"/>
<evidence type="ECO:0000313" key="3">
    <source>
        <dbReference type="Proteomes" id="UP001302676"/>
    </source>
</evidence>
<dbReference type="Proteomes" id="UP001302676">
    <property type="component" value="Unassembled WGS sequence"/>
</dbReference>
<feature type="compositionally biased region" description="Polar residues" evidence="1">
    <location>
        <begin position="85"/>
        <end position="95"/>
    </location>
</feature>
<keyword evidence="3" id="KW-1185">Reference proteome</keyword>
<gene>
    <name evidence="2" type="ORF">C8A04DRAFT_38223</name>
</gene>
<comment type="caution">
    <text evidence="2">The sequence shown here is derived from an EMBL/GenBank/DDBJ whole genome shotgun (WGS) entry which is preliminary data.</text>
</comment>
<feature type="region of interest" description="Disordered" evidence="1">
    <location>
        <begin position="1"/>
        <end position="32"/>
    </location>
</feature>
<protein>
    <submittedName>
        <fullName evidence="2">Uncharacterized protein</fullName>
    </submittedName>
</protein>
<dbReference type="EMBL" id="MU853596">
    <property type="protein sequence ID" value="KAK4142579.1"/>
    <property type="molecule type" value="Genomic_DNA"/>
</dbReference>
<feature type="compositionally biased region" description="Basic and acidic residues" evidence="1">
    <location>
        <begin position="106"/>
        <end position="126"/>
    </location>
</feature>
<feature type="compositionally biased region" description="Pro residues" evidence="1">
    <location>
        <begin position="13"/>
        <end position="24"/>
    </location>
</feature>
<accession>A0AAN6V164</accession>
<evidence type="ECO:0000256" key="1">
    <source>
        <dbReference type="SAM" id="MobiDB-lite"/>
    </source>
</evidence>
<name>A0AAN6V164_9PEZI</name>
<feature type="region of interest" description="Disordered" evidence="1">
    <location>
        <begin position="525"/>
        <end position="545"/>
    </location>
</feature>